<evidence type="ECO:0000313" key="13">
    <source>
        <dbReference type="Proteomes" id="UP000194221"/>
    </source>
</evidence>
<dbReference type="InParanoid" id="A0A1Y2PBN1"/>
<dbReference type="Proteomes" id="UP000194221">
    <property type="component" value="Unassembled WGS sequence"/>
</dbReference>
<dbReference type="InterPro" id="IPR015422">
    <property type="entry name" value="PyrdxlP-dep_Trfase_small"/>
</dbReference>
<dbReference type="EMBL" id="LAPZ01000005">
    <property type="protein sequence ID" value="OSY87873.1"/>
    <property type="molecule type" value="Genomic_DNA"/>
</dbReference>
<dbReference type="AlphaFoldDB" id="A0A1Y2PBN1"/>
<dbReference type="Gene3D" id="3.90.1150.10">
    <property type="entry name" value="Aspartate Aminotransferase, domain 1"/>
    <property type="match status" value="1"/>
</dbReference>
<keyword evidence="8" id="KW-0411">Iron-sulfur</keyword>
<dbReference type="RefSeq" id="WP_086030334.1">
    <property type="nucleotide sequence ID" value="NZ_LAPZ01000005.1"/>
</dbReference>
<evidence type="ECO:0000256" key="4">
    <source>
        <dbReference type="ARBA" id="ARBA00022679"/>
    </source>
</evidence>
<evidence type="ECO:0000256" key="9">
    <source>
        <dbReference type="ARBA" id="ARBA00050776"/>
    </source>
</evidence>
<evidence type="ECO:0000256" key="6">
    <source>
        <dbReference type="ARBA" id="ARBA00022898"/>
    </source>
</evidence>
<keyword evidence="5" id="KW-0479">Metal-binding</keyword>
<proteinExistence type="inferred from homology"/>
<evidence type="ECO:0000256" key="10">
    <source>
        <dbReference type="RuleBase" id="RU004504"/>
    </source>
</evidence>
<dbReference type="GO" id="GO:0051536">
    <property type="term" value="F:iron-sulfur cluster binding"/>
    <property type="evidence" value="ECO:0007669"/>
    <property type="project" value="UniProtKB-KW"/>
</dbReference>
<name>A0A1Y2PBN1_9FLAO</name>
<comment type="caution">
    <text evidence="12">The sequence shown here is derived from an EMBL/GenBank/DDBJ whole genome shotgun (WGS) entry which is preliminary data.</text>
</comment>
<dbReference type="InterPro" id="IPR020578">
    <property type="entry name" value="Aminotrans_V_PyrdxlP_BS"/>
</dbReference>
<keyword evidence="13" id="KW-1185">Reference proteome</keyword>
<dbReference type="PIRSF" id="PIRSF005572">
    <property type="entry name" value="NifS"/>
    <property type="match status" value="1"/>
</dbReference>
<organism evidence="12 13">
    <name type="scientific">Tenacibaculum holothuriorum</name>
    <dbReference type="NCBI Taxonomy" id="1635173"/>
    <lineage>
        <taxon>Bacteria</taxon>
        <taxon>Pseudomonadati</taxon>
        <taxon>Bacteroidota</taxon>
        <taxon>Flavobacteriia</taxon>
        <taxon>Flavobacteriales</taxon>
        <taxon>Flavobacteriaceae</taxon>
        <taxon>Tenacibaculum</taxon>
    </lineage>
</organism>
<dbReference type="PROSITE" id="PS00595">
    <property type="entry name" value="AA_TRANSFER_CLASS_5"/>
    <property type="match status" value="1"/>
</dbReference>
<evidence type="ECO:0000256" key="8">
    <source>
        <dbReference type="ARBA" id="ARBA00023014"/>
    </source>
</evidence>
<dbReference type="FunCoup" id="A0A1Y2PBN1">
    <property type="interactions" value="433"/>
</dbReference>
<evidence type="ECO:0000256" key="2">
    <source>
        <dbReference type="ARBA" id="ARBA00006490"/>
    </source>
</evidence>
<keyword evidence="4" id="KW-0808">Transferase</keyword>
<dbReference type="PANTHER" id="PTHR11601">
    <property type="entry name" value="CYSTEINE DESULFURYLASE FAMILY MEMBER"/>
    <property type="match status" value="1"/>
</dbReference>
<evidence type="ECO:0000256" key="3">
    <source>
        <dbReference type="ARBA" id="ARBA00012239"/>
    </source>
</evidence>
<keyword evidence="6" id="KW-0663">Pyridoxal phosphate</keyword>
<dbReference type="GO" id="GO:0031071">
    <property type="term" value="F:cysteine desulfurase activity"/>
    <property type="evidence" value="ECO:0007669"/>
    <property type="project" value="UniProtKB-EC"/>
</dbReference>
<dbReference type="SUPFAM" id="SSF53383">
    <property type="entry name" value="PLP-dependent transferases"/>
    <property type="match status" value="1"/>
</dbReference>
<dbReference type="InterPro" id="IPR000192">
    <property type="entry name" value="Aminotrans_V_dom"/>
</dbReference>
<dbReference type="Gene3D" id="1.10.260.50">
    <property type="match status" value="1"/>
</dbReference>
<dbReference type="Gene3D" id="3.40.640.10">
    <property type="entry name" value="Type I PLP-dependent aspartate aminotransferase-like (Major domain)"/>
    <property type="match status" value="1"/>
</dbReference>
<comment type="catalytic activity">
    <reaction evidence="9">
        <text>(sulfur carrier)-H + L-cysteine = (sulfur carrier)-SH + L-alanine</text>
        <dbReference type="Rhea" id="RHEA:43892"/>
        <dbReference type="Rhea" id="RHEA-COMP:14737"/>
        <dbReference type="Rhea" id="RHEA-COMP:14739"/>
        <dbReference type="ChEBI" id="CHEBI:29917"/>
        <dbReference type="ChEBI" id="CHEBI:35235"/>
        <dbReference type="ChEBI" id="CHEBI:57972"/>
        <dbReference type="ChEBI" id="CHEBI:64428"/>
        <dbReference type="EC" id="2.8.1.7"/>
    </reaction>
</comment>
<evidence type="ECO:0000259" key="11">
    <source>
        <dbReference type="Pfam" id="PF00266"/>
    </source>
</evidence>
<dbReference type="Pfam" id="PF00266">
    <property type="entry name" value="Aminotran_5"/>
    <property type="match status" value="1"/>
</dbReference>
<dbReference type="GO" id="GO:0046872">
    <property type="term" value="F:metal ion binding"/>
    <property type="evidence" value="ECO:0007669"/>
    <property type="project" value="UniProtKB-KW"/>
</dbReference>
<keyword evidence="7" id="KW-0408">Iron</keyword>
<comment type="cofactor">
    <cofactor evidence="1 10">
        <name>pyridoxal 5'-phosphate</name>
        <dbReference type="ChEBI" id="CHEBI:597326"/>
    </cofactor>
</comment>
<protein>
    <recommendedName>
        <fullName evidence="3">cysteine desulfurase</fullName>
        <ecNumber evidence="3">2.8.1.7</ecNumber>
    </recommendedName>
</protein>
<dbReference type="PANTHER" id="PTHR11601:SF34">
    <property type="entry name" value="CYSTEINE DESULFURASE"/>
    <property type="match status" value="1"/>
</dbReference>
<comment type="similarity">
    <text evidence="2">Belongs to the class-V pyridoxal-phosphate-dependent aminotransferase family. NifS/IscS subfamily.</text>
</comment>
<evidence type="ECO:0000313" key="12">
    <source>
        <dbReference type="EMBL" id="OSY87873.1"/>
    </source>
</evidence>
<evidence type="ECO:0000256" key="7">
    <source>
        <dbReference type="ARBA" id="ARBA00023004"/>
    </source>
</evidence>
<evidence type="ECO:0000256" key="1">
    <source>
        <dbReference type="ARBA" id="ARBA00001933"/>
    </source>
</evidence>
<dbReference type="STRING" id="1635173.WH52_07470"/>
<dbReference type="InterPro" id="IPR015421">
    <property type="entry name" value="PyrdxlP-dep_Trfase_major"/>
</dbReference>
<evidence type="ECO:0000256" key="5">
    <source>
        <dbReference type="ARBA" id="ARBA00022723"/>
    </source>
</evidence>
<feature type="domain" description="Aminotransferase class V" evidence="11">
    <location>
        <begin position="4"/>
        <end position="368"/>
    </location>
</feature>
<dbReference type="InterPro" id="IPR016454">
    <property type="entry name" value="Cysteine_dSase"/>
</dbReference>
<dbReference type="EC" id="2.8.1.7" evidence="3"/>
<reference evidence="12 13" key="1">
    <citation type="submission" date="2015-03" db="EMBL/GenBank/DDBJ databases">
        <title>Genome sequence of Tenacibaculum sp. S2-2, isolated from intestinal microbiota of sea cucumber, Apostichopus japonicas.</title>
        <authorList>
            <person name="Shao Z."/>
            <person name="Wang L."/>
            <person name="Li X."/>
        </authorList>
    </citation>
    <scope>NUCLEOTIDE SEQUENCE [LARGE SCALE GENOMIC DNA]</scope>
    <source>
        <strain evidence="12 13">S2-2</strain>
    </source>
</reference>
<sequence>MNSIYLDNAATTPMLPEVIEVMQKSMQENFGNPSSTHKFGRKAKAAVETARKNIAKHFNITASEIIFTAGGTEADNLILHNAVTGLGVKTIITSRIEHHAVLHTVQFLEKEYNIKVLYVDVDYRGGIVLEDLENKLAQETDKVLVSLMWVNNEIGNLLSIERVSELCKKHNALFHSDTVQGIGHYNLDLQKIPVDFIAASAHKFHGPKGVGFAIVKKEYPVKPMFHGGAQEKGARSSTENVHAILGMEKALSIAYQNLEKDTIYIKDVKKYLLDSFKEISNEIAFNGCSDDLEKSSYTILNVRFPVEDKMLLFNLDLQGISVSGGSACQSGSSKGSHVLQSFLNDDEAKKSSVRFSFSVLTSKKEVEIVVEKLKTYFKRF</sequence>
<accession>A0A1Y2PBN1</accession>
<dbReference type="OrthoDB" id="9808002at2"/>
<dbReference type="InterPro" id="IPR015424">
    <property type="entry name" value="PyrdxlP-dep_Trfase"/>
</dbReference>
<gene>
    <name evidence="12" type="ORF">WH52_07470</name>
</gene>